<dbReference type="Proteomes" id="UP000255382">
    <property type="component" value="Unassembled WGS sequence"/>
</dbReference>
<dbReference type="GO" id="GO:0005975">
    <property type="term" value="P:carbohydrate metabolic process"/>
    <property type="evidence" value="ECO:0007669"/>
    <property type="project" value="InterPro"/>
</dbReference>
<evidence type="ECO:0000313" key="1">
    <source>
        <dbReference type="EMBL" id="STV50176.1"/>
    </source>
</evidence>
<dbReference type="InterPro" id="IPR011013">
    <property type="entry name" value="Gal_mutarotase_sf_dom"/>
</dbReference>
<dbReference type="SUPFAM" id="SSF74650">
    <property type="entry name" value="Galactose mutarotase-like"/>
    <property type="match status" value="1"/>
</dbReference>
<dbReference type="GO" id="GO:0003824">
    <property type="term" value="F:catalytic activity"/>
    <property type="evidence" value="ECO:0007669"/>
    <property type="project" value="InterPro"/>
</dbReference>
<organism evidence="1 2">
    <name type="scientific">Klebsiella pneumoniae subsp. ozaenae</name>
    <dbReference type="NCBI Taxonomy" id="574"/>
    <lineage>
        <taxon>Bacteria</taxon>
        <taxon>Pseudomonadati</taxon>
        <taxon>Pseudomonadota</taxon>
        <taxon>Gammaproteobacteria</taxon>
        <taxon>Enterobacterales</taxon>
        <taxon>Enterobacteriaceae</taxon>
        <taxon>Klebsiella/Raoultella group</taxon>
        <taxon>Klebsiella</taxon>
        <taxon>Klebsiella pneumoniae complex</taxon>
    </lineage>
</organism>
<sequence length="207" mass="23487">MKTLKHWSLHQQLKHHVELTVDGQHTLCLYVLEENLFRVLLKRQGQLALDRTWSIAPQQDVPWEGRARDDLSGFSLPAWQLTREGDTLTIATRQLRVTVHQPLWLEWSYRDEAGEWQPLANDRPTSAYLANAHGGRRRPLSEPPQRRAFLRPGRKRPATCSAPVNAMRCVTSMPWATTPSALTRCINIFRSPSPSAAISATACSMTT</sequence>
<name>A0A378BSP0_KLEPO</name>
<dbReference type="EMBL" id="UGLZ01000005">
    <property type="protein sequence ID" value="STV50176.1"/>
    <property type="molecule type" value="Genomic_DNA"/>
</dbReference>
<proteinExistence type="predicted"/>
<evidence type="ECO:0000313" key="2">
    <source>
        <dbReference type="Proteomes" id="UP000255382"/>
    </source>
</evidence>
<keyword evidence="2" id="KW-1185">Reference proteome</keyword>
<dbReference type="GO" id="GO:0030246">
    <property type="term" value="F:carbohydrate binding"/>
    <property type="evidence" value="ECO:0007669"/>
    <property type="project" value="InterPro"/>
</dbReference>
<dbReference type="AlphaFoldDB" id="A0A378BSP0"/>
<gene>
    <name evidence="1" type="ORF">NCTC5050_05540</name>
</gene>
<reference evidence="1 2" key="1">
    <citation type="submission" date="2018-06" db="EMBL/GenBank/DDBJ databases">
        <authorList>
            <consortium name="Pathogen Informatics"/>
            <person name="Doyle S."/>
        </authorList>
    </citation>
    <scope>NUCLEOTIDE SEQUENCE [LARGE SCALE GENOMIC DNA]</scope>
    <source>
        <strain evidence="1 2">NCTC5050</strain>
    </source>
</reference>
<protein>
    <submittedName>
        <fullName evidence="1">Alpha-glucosidase</fullName>
    </submittedName>
</protein>
<dbReference type="Gene3D" id="2.60.40.1760">
    <property type="entry name" value="glycosyl hydrolase (family 31)"/>
    <property type="match status" value="1"/>
</dbReference>
<accession>A0A378BSP0</accession>